<evidence type="ECO:0000256" key="18">
    <source>
        <dbReference type="ARBA" id="ARBA00048396"/>
    </source>
</evidence>
<dbReference type="PANTHER" id="PTHR11475">
    <property type="entry name" value="OXIDASE/PEROXIDASE"/>
    <property type="match status" value="1"/>
</dbReference>
<evidence type="ECO:0000256" key="2">
    <source>
        <dbReference type="ARBA" id="ARBA00004613"/>
    </source>
</evidence>
<dbReference type="Gene3D" id="1.10.640.10">
    <property type="entry name" value="Haem peroxidase domain superfamily, animal type"/>
    <property type="match status" value="1"/>
</dbReference>
<keyword evidence="5" id="KW-0433">Leucine-rich repeat</keyword>
<keyword evidence="7 22" id="KW-0479">Metal-binding</keyword>
<evidence type="ECO:0000256" key="17">
    <source>
        <dbReference type="ARBA" id="ARBA00047610"/>
    </source>
</evidence>
<keyword evidence="6 22" id="KW-0349">Heme</keyword>
<evidence type="ECO:0000313" key="26">
    <source>
        <dbReference type="EMBL" id="KYQ59821.1"/>
    </source>
</evidence>
<evidence type="ECO:0000256" key="12">
    <source>
        <dbReference type="ARBA" id="ARBA00023004"/>
    </source>
</evidence>
<dbReference type="InterPro" id="IPR003599">
    <property type="entry name" value="Ig_sub"/>
</dbReference>
<dbReference type="PROSITE" id="PS50292">
    <property type="entry name" value="PEROXIDASE_3"/>
    <property type="match status" value="1"/>
</dbReference>
<evidence type="ECO:0000256" key="13">
    <source>
        <dbReference type="ARBA" id="ARBA00023157"/>
    </source>
</evidence>
<keyword evidence="27" id="KW-1185">Reference proteome</keyword>
<evidence type="ECO:0000256" key="24">
    <source>
        <dbReference type="SAM" id="SignalP"/>
    </source>
</evidence>
<evidence type="ECO:0000256" key="1">
    <source>
        <dbReference type="ARBA" id="ARBA00001970"/>
    </source>
</evidence>
<dbReference type="InterPro" id="IPR010255">
    <property type="entry name" value="Haem_peroxidase_sf"/>
</dbReference>
<comment type="catalytic activity">
    <reaction evidence="19">
        <text>L-tyrosyl-[protein] + bromide + H2O2 + H(+) = 3-bromo-L-tyrosyl-[protein] + 2 H2O</text>
        <dbReference type="Rhea" id="RHEA:69360"/>
        <dbReference type="Rhea" id="RHEA-COMP:10136"/>
        <dbReference type="Rhea" id="RHEA-COMP:17686"/>
        <dbReference type="ChEBI" id="CHEBI:15377"/>
        <dbReference type="ChEBI" id="CHEBI:15378"/>
        <dbReference type="ChEBI" id="CHEBI:15858"/>
        <dbReference type="ChEBI" id="CHEBI:16240"/>
        <dbReference type="ChEBI" id="CHEBI:46858"/>
        <dbReference type="ChEBI" id="CHEBI:183512"/>
    </reaction>
    <physiologicalReaction direction="left-to-right" evidence="19">
        <dbReference type="Rhea" id="RHEA:69361"/>
    </physiologicalReaction>
</comment>
<feature type="domain" description="Ig-like" evidence="25">
    <location>
        <begin position="464"/>
        <end position="546"/>
    </location>
</feature>
<dbReference type="SMART" id="SM00369">
    <property type="entry name" value="LRR_TYP"/>
    <property type="match status" value="5"/>
</dbReference>
<dbReference type="InterPro" id="IPR013098">
    <property type="entry name" value="Ig_I-set"/>
</dbReference>
<keyword evidence="8 24" id="KW-0732">Signal</keyword>
<dbReference type="SMART" id="SM00409">
    <property type="entry name" value="IG"/>
    <property type="match status" value="3"/>
</dbReference>
<protein>
    <submittedName>
        <fullName evidence="26">Peroxidasin</fullName>
    </submittedName>
</protein>
<dbReference type="Pfam" id="PF07679">
    <property type="entry name" value="I-set"/>
    <property type="match status" value="2"/>
</dbReference>
<evidence type="ECO:0000256" key="8">
    <source>
        <dbReference type="ARBA" id="ARBA00022729"/>
    </source>
</evidence>
<feature type="binding site" description="axial binding residue" evidence="22">
    <location>
        <position position="1103"/>
    </location>
    <ligand>
        <name>heme b</name>
        <dbReference type="ChEBI" id="CHEBI:60344"/>
    </ligand>
    <ligandPart>
        <name>Fe</name>
        <dbReference type="ChEBI" id="CHEBI:18248"/>
    </ligandPart>
</feature>
<evidence type="ECO:0000256" key="16">
    <source>
        <dbReference type="ARBA" id="ARBA00047544"/>
    </source>
</evidence>
<dbReference type="InterPro" id="IPR000483">
    <property type="entry name" value="Cys-rich_flank_reg_C"/>
</dbReference>
<dbReference type="PRINTS" id="PR00457">
    <property type="entry name" value="ANPEROXIDASE"/>
</dbReference>
<dbReference type="GO" id="GO:0020037">
    <property type="term" value="F:heme binding"/>
    <property type="evidence" value="ECO:0007669"/>
    <property type="project" value="InterPro"/>
</dbReference>
<dbReference type="InterPro" id="IPR037120">
    <property type="entry name" value="Haem_peroxidase_sf_animal"/>
</dbReference>
<accession>A0A151XHN3</accession>
<comment type="catalytic activity">
    <reaction evidence="16">
        <text>bromide + H2O2 = hypobromite + H2O</text>
        <dbReference type="Rhea" id="RHEA:66016"/>
        <dbReference type="ChEBI" id="CHEBI:15377"/>
        <dbReference type="ChEBI" id="CHEBI:15858"/>
        <dbReference type="ChEBI" id="CHEBI:16240"/>
        <dbReference type="ChEBI" id="CHEBI:29250"/>
    </reaction>
    <physiologicalReaction direction="left-to-right" evidence="16">
        <dbReference type="Rhea" id="RHEA:66017"/>
    </physiologicalReaction>
</comment>
<dbReference type="GO" id="GO:0046872">
    <property type="term" value="F:metal ion binding"/>
    <property type="evidence" value="ECO:0007669"/>
    <property type="project" value="UniProtKB-KW"/>
</dbReference>
<evidence type="ECO:0000256" key="4">
    <source>
        <dbReference type="ARBA" id="ARBA00022559"/>
    </source>
</evidence>
<dbReference type="InterPro" id="IPR019791">
    <property type="entry name" value="Haem_peroxidase_animal"/>
</dbReference>
<dbReference type="PROSITE" id="PS50835">
    <property type="entry name" value="IG_LIKE"/>
    <property type="match status" value="3"/>
</dbReference>
<dbReference type="CDD" id="cd09826">
    <property type="entry name" value="peroxidasin_like"/>
    <property type="match status" value="1"/>
</dbReference>
<proteinExistence type="inferred from homology"/>
<gene>
    <name evidence="26" type="ORF">ALC60_01206</name>
</gene>
<keyword evidence="3" id="KW-0964">Secreted</keyword>
<reference evidence="26 27" key="1">
    <citation type="submission" date="2015-09" db="EMBL/GenBank/DDBJ databases">
        <title>Trachymyrmex zeteki WGS genome.</title>
        <authorList>
            <person name="Nygaard S."/>
            <person name="Hu H."/>
            <person name="Boomsma J."/>
            <person name="Zhang G."/>
        </authorList>
    </citation>
    <scope>NUCLEOTIDE SEQUENCE [LARGE SCALE GENOMIC DNA]</scope>
    <source>
        <strain evidence="26">Tzet28-1</strain>
        <tissue evidence="26">Whole body</tissue>
    </source>
</reference>
<comment type="similarity">
    <text evidence="21">Belongs to the peroxidase family. XPO subfamily.</text>
</comment>
<evidence type="ECO:0000256" key="15">
    <source>
        <dbReference type="ARBA" id="ARBA00023319"/>
    </source>
</evidence>
<dbReference type="InterPro" id="IPR013106">
    <property type="entry name" value="Ig_V-set"/>
</dbReference>
<evidence type="ECO:0000256" key="23">
    <source>
        <dbReference type="SAM" id="Coils"/>
    </source>
</evidence>
<dbReference type="SMART" id="SM00408">
    <property type="entry name" value="IGc2"/>
    <property type="match status" value="3"/>
</dbReference>
<feature type="coiled-coil region" evidence="23">
    <location>
        <begin position="1385"/>
        <end position="1419"/>
    </location>
</feature>
<comment type="catalytic activity">
    <reaction evidence="20">
        <text>hypobromite + L-tyrosyl-[protein] + H(+) = 3-bromo-L-tyrosyl-[protein] + H2O</text>
        <dbReference type="Rhea" id="RHEA:69356"/>
        <dbReference type="Rhea" id="RHEA-COMP:10136"/>
        <dbReference type="Rhea" id="RHEA-COMP:17686"/>
        <dbReference type="ChEBI" id="CHEBI:15377"/>
        <dbReference type="ChEBI" id="CHEBI:15378"/>
        <dbReference type="ChEBI" id="CHEBI:29250"/>
        <dbReference type="ChEBI" id="CHEBI:46858"/>
        <dbReference type="ChEBI" id="CHEBI:183512"/>
    </reaction>
    <physiologicalReaction direction="left-to-right" evidence="20">
        <dbReference type="Rhea" id="RHEA:69357"/>
    </physiologicalReaction>
</comment>
<dbReference type="PANTHER" id="PTHR11475:SF58">
    <property type="entry name" value="PEROXIDASIN"/>
    <property type="match status" value="1"/>
</dbReference>
<dbReference type="Gene3D" id="3.80.10.10">
    <property type="entry name" value="Ribonuclease Inhibitor"/>
    <property type="match status" value="2"/>
</dbReference>
<evidence type="ECO:0000256" key="10">
    <source>
        <dbReference type="ARBA" id="ARBA00022837"/>
    </source>
</evidence>
<feature type="domain" description="Ig-like" evidence="25">
    <location>
        <begin position="559"/>
        <end position="643"/>
    </location>
</feature>
<keyword evidence="14" id="KW-0325">Glycoprotein</keyword>
<keyword evidence="12 22" id="KW-0408">Iron</keyword>
<dbReference type="SUPFAM" id="SSF52058">
    <property type="entry name" value="L domain-like"/>
    <property type="match status" value="1"/>
</dbReference>
<evidence type="ECO:0000256" key="5">
    <source>
        <dbReference type="ARBA" id="ARBA00022614"/>
    </source>
</evidence>
<dbReference type="SUPFAM" id="SSF48113">
    <property type="entry name" value="Heme-dependent peroxidases"/>
    <property type="match status" value="1"/>
</dbReference>
<keyword evidence="23" id="KW-0175">Coiled coil</keyword>
<dbReference type="GO" id="GO:0071944">
    <property type="term" value="C:cell periphery"/>
    <property type="evidence" value="ECO:0007669"/>
    <property type="project" value="UniProtKB-ARBA"/>
</dbReference>
<dbReference type="InterPro" id="IPR001611">
    <property type="entry name" value="Leu-rich_rpt"/>
</dbReference>
<feature type="chain" id="PRO_5007591933" evidence="24">
    <location>
        <begin position="21"/>
        <end position="1426"/>
    </location>
</feature>
<evidence type="ECO:0000256" key="3">
    <source>
        <dbReference type="ARBA" id="ARBA00022525"/>
    </source>
</evidence>
<evidence type="ECO:0000256" key="7">
    <source>
        <dbReference type="ARBA" id="ARBA00022723"/>
    </source>
</evidence>
<comment type="catalytic activity">
    <reaction evidence="17">
        <text>L-lysyl-[collagen] + L-methionyl-[collagen] + H2O2 = [collagen]-L-lysyl-N-S-L-methionyl-[collagen] + 2 H2O + H(+)</text>
        <dbReference type="Rhea" id="RHEA:66020"/>
        <dbReference type="Rhea" id="RHEA-COMP:12751"/>
        <dbReference type="Rhea" id="RHEA-COMP:16949"/>
        <dbReference type="Rhea" id="RHEA-COMP:16951"/>
        <dbReference type="ChEBI" id="CHEBI:15377"/>
        <dbReference type="ChEBI" id="CHEBI:15378"/>
        <dbReference type="ChEBI" id="CHEBI:16044"/>
        <dbReference type="ChEBI" id="CHEBI:16240"/>
        <dbReference type="ChEBI" id="CHEBI:29969"/>
        <dbReference type="ChEBI" id="CHEBI:166867"/>
    </reaction>
    <physiologicalReaction direction="left-to-right" evidence="17">
        <dbReference type="Rhea" id="RHEA:66021"/>
    </physiologicalReaction>
</comment>
<evidence type="ECO:0000256" key="20">
    <source>
        <dbReference type="ARBA" id="ARBA00049501"/>
    </source>
</evidence>
<dbReference type="GO" id="GO:0004601">
    <property type="term" value="F:peroxidase activity"/>
    <property type="evidence" value="ECO:0007669"/>
    <property type="project" value="UniProtKB-KW"/>
</dbReference>
<dbReference type="Proteomes" id="UP000075809">
    <property type="component" value="Unassembled WGS sequence"/>
</dbReference>
<keyword evidence="15" id="KW-0393">Immunoglobulin domain</keyword>
<dbReference type="SUPFAM" id="SSF48726">
    <property type="entry name" value="Immunoglobulin"/>
    <property type="match status" value="3"/>
</dbReference>
<evidence type="ECO:0000256" key="9">
    <source>
        <dbReference type="ARBA" id="ARBA00022737"/>
    </source>
</evidence>
<dbReference type="InterPro" id="IPR007110">
    <property type="entry name" value="Ig-like_dom"/>
</dbReference>
<dbReference type="InterPro" id="IPR003598">
    <property type="entry name" value="Ig_sub2"/>
</dbReference>
<dbReference type="Gene3D" id="2.60.40.10">
    <property type="entry name" value="Immunoglobulins"/>
    <property type="match status" value="3"/>
</dbReference>
<dbReference type="FunFam" id="1.10.640.10:FF:000001">
    <property type="entry name" value="Peroxidasin homolog"/>
    <property type="match status" value="1"/>
</dbReference>
<dbReference type="STRING" id="64791.A0A151XHN3"/>
<feature type="domain" description="Ig-like" evidence="25">
    <location>
        <begin position="360"/>
        <end position="461"/>
    </location>
</feature>
<feature type="signal peptide" evidence="24">
    <location>
        <begin position="1"/>
        <end position="20"/>
    </location>
</feature>
<evidence type="ECO:0000256" key="14">
    <source>
        <dbReference type="ARBA" id="ARBA00023180"/>
    </source>
</evidence>
<comment type="cofactor">
    <cofactor evidence="1">
        <name>heme b</name>
        <dbReference type="ChEBI" id="CHEBI:60344"/>
    </cofactor>
</comment>
<dbReference type="EMBL" id="KQ982130">
    <property type="protein sequence ID" value="KYQ59821.1"/>
    <property type="molecule type" value="Genomic_DNA"/>
</dbReference>
<keyword evidence="11" id="KW-0560">Oxidoreductase</keyword>
<dbReference type="InterPro" id="IPR013783">
    <property type="entry name" value="Ig-like_fold"/>
</dbReference>
<evidence type="ECO:0000256" key="22">
    <source>
        <dbReference type="PIRSR" id="PIRSR619791-2"/>
    </source>
</evidence>
<dbReference type="Pfam" id="PF13927">
    <property type="entry name" value="Ig_3"/>
    <property type="match status" value="1"/>
</dbReference>
<dbReference type="InterPro" id="IPR034824">
    <property type="entry name" value="Peroxidasin_peroxidase"/>
</dbReference>
<keyword evidence="13" id="KW-1015">Disulfide bond</keyword>
<keyword evidence="4" id="KW-0575">Peroxidase</keyword>
<dbReference type="InterPro" id="IPR032675">
    <property type="entry name" value="LRR_dom_sf"/>
</dbReference>
<dbReference type="PROSITE" id="PS51450">
    <property type="entry name" value="LRR"/>
    <property type="match status" value="2"/>
</dbReference>
<dbReference type="SMART" id="SM00406">
    <property type="entry name" value="IGv"/>
    <property type="match status" value="2"/>
</dbReference>
<dbReference type="InterPro" id="IPR036179">
    <property type="entry name" value="Ig-like_dom_sf"/>
</dbReference>
<name>A0A151XHN3_9HYME</name>
<evidence type="ECO:0000313" key="27">
    <source>
        <dbReference type="Proteomes" id="UP000075809"/>
    </source>
</evidence>
<dbReference type="Pfam" id="PF13855">
    <property type="entry name" value="LRR_8"/>
    <property type="match status" value="1"/>
</dbReference>
<dbReference type="SMART" id="SM00082">
    <property type="entry name" value="LRRCT"/>
    <property type="match status" value="1"/>
</dbReference>
<evidence type="ECO:0000256" key="21">
    <source>
        <dbReference type="ARBA" id="ARBA00061342"/>
    </source>
</evidence>
<keyword evidence="10" id="KW-0106">Calcium</keyword>
<dbReference type="FunFam" id="2.60.40.10:FF:000032">
    <property type="entry name" value="palladin isoform X1"/>
    <property type="match status" value="3"/>
</dbReference>
<comment type="subcellular location">
    <subcellularLocation>
        <location evidence="2">Secreted</location>
    </subcellularLocation>
</comment>
<dbReference type="Pfam" id="PF03098">
    <property type="entry name" value="An_peroxidase"/>
    <property type="match status" value="1"/>
</dbReference>
<sequence>MRRIVDLLVWTLLVPLLLFATDPLQQATGATVECPQKCVCYNSTMHVRCMFLKLMQVPRVPTNVTVLDLRFNSIAEVRAGSFHGHNQLHTLLLNDNHIRRLPVGAFEGAPNLRILYLYKNRIEHIAPGAFAGLPRLEQLYLHHNHLREIRSGTFNNLPALERLFLHSNKLHRLPANAFVNVGPMTRLRLDSNALICDCNLVWLVERLQDKPTEMAAICQSPHEMKGRSLTTMLPEDFHCKRFFDLFQVKVHINMCPKRLSFRNTGECSQMFDEMVNCVGDIFLHKYALLHVSYHSHNQSDKVKVTKSKIDFNSDVATVIINVIINNYNYLLINEIKEKFSIYFTSQICLLYCFIFMLAKPHIIEGPEDTVVRFGDTMTLTCRVTGDPTPKIKWMKNTRYSWEADDNEEKYVIHEDGEKYVIREDGTLVISGTTEQDGGMYECVASSDMGSAKSRKARAVITVASQLILAERPESQNVTAGTNVTFSCRALGNPRPDARWFRDGQSIPFNDRISLENDDTLLRILAVKETDAGKYECHLRSTDHTVHLFADLNVVDLTAPRLLFRPQDIEVEPNAIVEVPCRAEGIPKPVIQWKKDGSALEGNRVKITRGGSLLIFNVTPQDSGRYECSAINDYGRATADALVRVRQPDATDTLVIRAFQSATEEIDRAINKTLSSLFNSDGSSKHVDPFRLARFPNAISRAAARPAELFERTLINIRRMVDTGSKANVTGEFRYEEILTTEQVKEIERLSGCTGHRRRQNCTNRCFHHKYRTIDGSCNNLRHPIWGSSHTGFQRVLQPIYENGFSMPVGWEKGRRYYGYPKPAARLVSTTLISTHAITSDDQISHMVMQWGQFLDHDLDHALPSVSSESWDGIDCKKSCDNAAPCFPMEVPPGDPRINNRRCIDFVRTSAVCGSGATSILWGGLMPREQLNQLTSYLDASQVYGYDDELARDLRDFTTDRGLLREGPTLPGHKPLLPYASDQFVDCRRNPLESSINCFVAGDIRANEQVGLLAMHTLWLREHNRIARALREMNPHWNGEKLYQEARRIVGAEMQHITYRHWLPRIFGPMLGEDSMLGPYRGYDSNVDASVSNVFATAALRFGHSLIQPRLERLNASFQPIPQGPLNLRDAFFAPWRLVEEGGVDPLIRGMYATAAKLKLPEQNLNVELTEQLFRTAHAVALDLAAMNIQRARDHGLPGYVEWRDYCNMSRVETFEHLTNDISSARVRQKLRELYGHPSNIDVWVGGILEDQLPGMKVGPLFKCLLLEQFQRTRNGDRFWYENPSVFRTEQLAQIQQVSLARILCDNGDNITRVQPNVFLLPEGRNDFINCDEIPYVDLNAWSDCCENCEDRDNTISRVRREAEKYFAPSHNYVKDTDSLSHEEKVEYLQRMFDESNREAKHLQQQSDNLLRRVKELESFLKDIRTQ</sequence>
<dbReference type="InterPro" id="IPR003591">
    <property type="entry name" value="Leu-rich_rpt_typical-subtyp"/>
</dbReference>
<organism evidence="26 27">
    <name type="scientific">Mycetomoellerius zeteki</name>
    <dbReference type="NCBI Taxonomy" id="64791"/>
    <lineage>
        <taxon>Eukaryota</taxon>
        <taxon>Metazoa</taxon>
        <taxon>Ecdysozoa</taxon>
        <taxon>Arthropoda</taxon>
        <taxon>Hexapoda</taxon>
        <taxon>Insecta</taxon>
        <taxon>Pterygota</taxon>
        <taxon>Neoptera</taxon>
        <taxon>Endopterygota</taxon>
        <taxon>Hymenoptera</taxon>
        <taxon>Apocrita</taxon>
        <taxon>Aculeata</taxon>
        <taxon>Formicoidea</taxon>
        <taxon>Formicidae</taxon>
        <taxon>Myrmicinae</taxon>
        <taxon>Mycetomoellerius</taxon>
    </lineage>
</organism>
<keyword evidence="9" id="KW-0677">Repeat</keyword>
<evidence type="ECO:0000256" key="19">
    <source>
        <dbReference type="ARBA" id="ARBA00048887"/>
    </source>
</evidence>
<dbReference type="GO" id="GO:0005615">
    <property type="term" value="C:extracellular space"/>
    <property type="evidence" value="ECO:0007669"/>
    <property type="project" value="TreeGrafter"/>
</dbReference>
<comment type="catalytic activity">
    <reaction evidence="18">
        <text>L-lysyl-[collagen] + L-methionyl-[collagen] + hypobromite = [collagen]-L-lysyl-N-S-L-methionyl-[collagen] + bromide + H2O + H(+)</text>
        <dbReference type="Rhea" id="RHEA:66024"/>
        <dbReference type="Rhea" id="RHEA-COMP:12751"/>
        <dbReference type="Rhea" id="RHEA-COMP:16949"/>
        <dbReference type="Rhea" id="RHEA-COMP:16951"/>
        <dbReference type="ChEBI" id="CHEBI:15377"/>
        <dbReference type="ChEBI" id="CHEBI:15378"/>
        <dbReference type="ChEBI" id="CHEBI:15858"/>
        <dbReference type="ChEBI" id="CHEBI:16044"/>
        <dbReference type="ChEBI" id="CHEBI:29250"/>
        <dbReference type="ChEBI" id="CHEBI:29969"/>
        <dbReference type="ChEBI" id="CHEBI:166867"/>
    </reaction>
    <physiologicalReaction direction="left-to-right" evidence="18">
        <dbReference type="Rhea" id="RHEA:66025"/>
    </physiologicalReaction>
</comment>
<evidence type="ECO:0000256" key="11">
    <source>
        <dbReference type="ARBA" id="ARBA00023002"/>
    </source>
</evidence>
<evidence type="ECO:0000259" key="25">
    <source>
        <dbReference type="PROSITE" id="PS50835"/>
    </source>
</evidence>
<evidence type="ECO:0000256" key="6">
    <source>
        <dbReference type="ARBA" id="ARBA00022617"/>
    </source>
</evidence>
<dbReference type="GO" id="GO:0006979">
    <property type="term" value="P:response to oxidative stress"/>
    <property type="evidence" value="ECO:0007669"/>
    <property type="project" value="InterPro"/>
</dbReference>